<evidence type="ECO:0000313" key="2">
    <source>
        <dbReference type="EMBL" id="KJZ06667.1"/>
    </source>
</evidence>
<dbReference type="Gene3D" id="2.60.40.10">
    <property type="entry name" value="Immunoglobulins"/>
    <property type="match status" value="2"/>
</dbReference>
<name>A0A0F4QJ31_9GAMM</name>
<feature type="signal peptide" evidence="1">
    <location>
        <begin position="1"/>
        <end position="28"/>
    </location>
</feature>
<organism evidence="2 3">
    <name type="scientific">Pseudoalteromonas rubra</name>
    <dbReference type="NCBI Taxonomy" id="43658"/>
    <lineage>
        <taxon>Bacteria</taxon>
        <taxon>Pseudomonadati</taxon>
        <taxon>Pseudomonadota</taxon>
        <taxon>Gammaproteobacteria</taxon>
        <taxon>Alteromonadales</taxon>
        <taxon>Pseudoalteromonadaceae</taxon>
        <taxon>Pseudoalteromonas</taxon>
    </lineage>
</organism>
<sequence>MVKLMKTPLYATLCAGAMALGLSLPLLAASSDNANSGVGINLTGINYWSSQWTTLDVMKHASNGSGQLWATSNAHTWEFNTGDQALLDLDEQGWPRTLPADSPDSPFHYVTTIIYHDNPHHPVGEFVILYEGEGELYYSGPELISSAPGRDVVRMTANSFFHLQIHATDPNKTGNHIRNIRIIAPGGSCSDAATDYAASAADCASPEQFVSFEHSYQERIFHPLFLDDMRKFRTLRFMQLLSTIDNPVQHWAQRNQYDYASWALNGGSPYEVAIAMSNKLEAEPWYTLPVRVDDDYIRQFARLLKTHSEGDSAIYVEFGNELWNNAWPYIFDGLYLEEQGKALWPNTSYHDIEYRMNYYGLRSTQMCDIIKTEFAEEAQRIQCVMGGQTGVPWISEQALNCPIHAAGVGQRCADNMDVLAVGSYFAGYFADQKYLPILQDWASEGAEGLNKLFEEMDSGVLYGLTYNPDEPPWWQAPEHGALAQARDNIQGNLALAEQDGLMLAAYEGGQHLTYAGDIRDGRDTISEALFLSANRDPRMASAFTNHLNDWQASGGGLYVVFESIGRWDSWGAFPLKEYQTQARAQAHKYDAVLSFIEQTPCWWTGCEQNAQSSGNTDSLPASEDSPQAAMLKLSSSALFDSNGVGLRWEFNHVAAIPVKFQVYRDAQLIWHTTANNYEDHWLPLNQDYQYQVRAVHSETGTVIAEASLNTKAGDSEPPTAPAQFSVQSDGAYGATLQWQPSADNQGIRFYKIIRNGQPYTLSDTAHFDDPWPPKGEVSYQVIAIDLAGNQSDASPVGTLLIH</sequence>
<dbReference type="EMBL" id="JXYA01000046">
    <property type="protein sequence ID" value="KJZ06667.1"/>
    <property type="molecule type" value="Genomic_DNA"/>
</dbReference>
<dbReference type="InterPro" id="IPR036116">
    <property type="entry name" value="FN3_sf"/>
</dbReference>
<dbReference type="PATRIC" id="fig|43658.5.peg.3895"/>
<comment type="caution">
    <text evidence="2">The sequence shown here is derived from an EMBL/GenBank/DDBJ whole genome shotgun (WGS) entry which is preliminary data.</text>
</comment>
<evidence type="ECO:0000256" key="1">
    <source>
        <dbReference type="SAM" id="SignalP"/>
    </source>
</evidence>
<protein>
    <recommendedName>
        <fullName evidence="4">Cellulose-binding protein</fullName>
    </recommendedName>
</protein>
<keyword evidence="3" id="KW-1185">Reference proteome</keyword>
<evidence type="ECO:0000313" key="3">
    <source>
        <dbReference type="Proteomes" id="UP000033452"/>
    </source>
</evidence>
<feature type="chain" id="PRO_5002475348" description="Cellulose-binding protein" evidence="1">
    <location>
        <begin position="29"/>
        <end position="802"/>
    </location>
</feature>
<dbReference type="SUPFAM" id="SSF49265">
    <property type="entry name" value="Fibronectin type III"/>
    <property type="match status" value="1"/>
</dbReference>
<evidence type="ECO:0008006" key="4">
    <source>
        <dbReference type="Google" id="ProtNLM"/>
    </source>
</evidence>
<reference evidence="2 3" key="1">
    <citation type="journal article" date="2015" name="BMC Genomics">
        <title>Genome mining reveals unlocked bioactive potential of marine Gram-negative bacteria.</title>
        <authorList>
            <person name="Machado H."/>
            <person name="Sonnenschein E.C."/>
            <person name="Melchiorsen J."/>
            <person name="Gram L."/>
        </authorList>
    </citation>
    <scope>NUCLEOTIDE SEQUENCE [LARGE SCALE GENOMIC DNA]</scope>
    <source>
        <strain evidence="2 3">S2471</strain>
    </source>
</reference>
<keyword evidence="1" id="KW-0732">Signal</keyword>
<dbReference type="InterPro" id="IPR013783">
    <property type="entry name" value="Ig-like_fold"/>
</dbReference>
<dbReference type="AlphaFoldDB" id="A0A0F4QJ31"/>
<gene>
    <name evidence="2" type="ORF">TW77_18415</name>
</gene>
<accession>A0A0F4QJ31</accession>
<dbReference type="Proteomes" id="UP000033452">
    <property type="component" value="Unassembled WGS sequence"/>
</dbReference>
<proteinExistence type="predicted"/>